<dbReference type="Gene3D" id="1.10.8.500">
    <property type="entry name" value="HAMP domain in histidine kinase"/>
    <property type="match status" value="1"/>
</dbReference>
<feature type="transmembrane region" description="Helical" evidence="6">
    <location>
        <begin position="326"/>
        <end position="348"/>
    </location>
</feature>
<evidence type="ECO:0000256" key="2">
    <source>
        <dbReference type="ARBA" id="ARBA00022519"/>
    </source>
</evidence>
<dbReference type="PROSITE" id="PS50192">
    <property type="entry name" value="T_SNARE"/>
    <property type="match status" value="1"/>
</dbReference>
<reference evidence="10" key="2">
    <citation type="submission" date="2020-09" db="EMBL/GenBank/DDBJ databases">
        <authorList>
            <person name="Sun Q."/>
            <person name="Sedlacek I."/>
        </authorList>
    </citation>
    <scope>NUCLEOTIDE SEQUENCE</scope>
    <source>
        <strain evidence="10">CCM 7897</strain>
    </source>
</reference>
<dbReference type="SMART" id="SM00283">
    <property type="entry name" value="MA"/>
    <property type="match status" value="1"/>
</dbReference>
<gene>
    <name evidence="10" type="ORF">GCM10007301_52510</name>
</gene>
<name>A0A917CE69_9HYPH</name>
<dbReference type="InterPro" id="IPR000727">
    <property type="entry name" value="T_SNARE_dom"/>
</dbReference>
<feature type="domain" description="T-SNARE coiled-coil homology" evidence="8">
    <location>
        <begin position="595"/>
        <end position="657"/>
    </location>
</feature>
<evidence type="ECO:0000256" key="1">
    <source>
        <dbReference type="ARBA" id="ARBA00004429"/>
    </source>
</evidence>
<dbReference type="InterPro" id="IPR003660">
    <property type="entry name" value="HAMP_dom"/>
</dbReference>
<protein>
    <submittedName>
        <fullName evidence="10">Methyl-accepting chemotaxis protein</fullName>
    </submittedName>
</protein>
<comment type="similarity">
    <text evidence="4">Belongs to the methyl-accepting chemotaxis (MCP) protein family.</text>
</comment>
<evidence type="ECO:0000313" key="11">
    <source>
        <dbReference type="Proteomes" id="UP000606044"/>
    </source>
</evidence>
<keyword evidence="2" id="KW-0997">Cell inner membrane</keyword>
<dbReference type="SUPFAM" id="SSF58104">
    <property type="entry name" value="Methyl-accepting chemotaxis protein (MCP) signaling domain"/>
    <property type="match status" value="1"/>
</dbReference>
<keyword evidence="6" id="KW-0812">Transmembrane</keyword>
<dbReference type="PROSITE" id="PS50885">
    <property type="entry name" value="HAMP"/>
    <property type="match status" value="1"/>
</dbReference>
<keyword evidence="2" id="KW-1003">Cell membrane</keyword>
<dbReference type="PROSITE" id="PS50111">
    <property type="entry name" value="CHEMOTAXIS_TRANSDUC_2"/>
    <property type="match status" value="1"/>
</dbReference>
<dbReference type="RefSeq" id="WP_188583837.1">
    <property type="nucleotide sequence ID" value="NZ_BMCT01000011.1"/>
</dbReference>
<keyword evidence="11" id="KW-1185">Reference proteome</keyword>
<evidence type="ECO:0000256" key="3">
    <source>
        <dbReference type="ARBA" id="ARBA00023224"/>
    </source>
</evidence>
<dbReference type="AlphaFoldDB" id="A0A917CE69"/>
<dbReference type="GO" id="GO:0007165">
    <property type="term" value="P:signal transduction"/>
    <property type="evidence" value="ECO:0007669"/>
    <property type="project" value="UniProtKB-KW"/>
</dbReference>
<dbReference type="Pfam" id="PF00015">
    <property type="entry name" value="MCPsignal"/>
    <property type="match status" value="1"/>
</dbReference>
<dbReference type="Pfam" id="PF00672">
    <property type="entry name" value="HAMP"/>
    <property type="match status" value="1"/>
</dbReference>
<evidence type="ECO:0000259" key="7">
    <source>
        <dbReference type="PROSITE" id="PS50111"/>
    </source>
</evidence>
<dbReference type="EMBL" id="BMCT01000011">
    <property type="protein sequence ID" value="GGF86127.1"/>
    <property type="molecule type" value="Genomic_DNA"/>
</dbReference>
<evidence type="ECO:0000313" key="10">
    <source>
        <dbReference type="EMBL" id="GGF86127.1"/>
    </source>
</evidence>
<evidence type="ECO:0000259" key="9">
    <source>
        <dbReference type="PROSITE" id="PS50885"/>
    </source>
</evidence>
<feature type="domain" description="HAMP" evidence="9">
    <location>
        <begin position="349"/>
        <end position="402"/>
    </location>
</feature>
<evidence type="ECO:0000259" key="8">
    <source>
        <dbReference type="PROSITE" id="PS50192"/>
    </source>
</evidence>
<feature type="domain" description="Methyl-accepting transducer" evidence="7">
    <location>
        <begin position="436"/>
        <end position="679"/>
    </location>
</feature>
<dbReference type="CDD" id="cd06225">
    <property type="entry name" value="HAMP"/>
    <property type="match status" value="1"/>
</dbReference>
<comment type="subcellular location">
    <subcellularLocation>
        <location evidence="1">Cell inner membrane</location>
        <topology evidence="1">Multi-pass membrane protein</topology>
    </subcellularLocation>
</comment>
<reference evidence="10" key="1">
    <citation type="journal article" date="2014" name="Int. J. Syst. Evol. Microbiol.">
        <title>Complete genome sequence of Corynebacterium casei LMG S-19264T (=DSM 44701T), isolated from a smear-ripened cheese.</title>
        <authorList>
            <consortium name="US DOE Joint Genome Institute (JGI-PGF)"/>
            <person name="Walter F."/>
            <person name="Albersmeier A."/>
            <person name="Kalinowski J."/>
            <person name="Ruckert C."/>
        </authorList>
    </citation>
    <scope>NUCLEOTIDE SEQUENCE</scope>
    <source>
        <strain evidence="10">CCM 7897</strain>
    </source>
</reference>
<evidence type="ECO:0000256" key="4">
    <source>
        <dbReference type="ARBA" id="ARBA00029447"/>
    </source>
</evidence>
<sequence>MRITIKTTLVSLFCLMSLIVAALCAVSLKSSLWAFTAAREAATLSQIDRNLYQGLAYFRSERGEAGVSLALGSDRNQRNIANMNAFRAKMNEGTDATLKALDADSLSDPRAGALLRDLRSQYESMKTVRQQVDAQLALPLASRDPAPGQRMVTEGARLLTTLEQLSNAVEADIRTLDPSLSQLILARSMGWATRTYVGIGTLLINAAVSQDRPLTAAEARSLLANDARADVAWAAVTEIATAANAPAILRDAAQKAEDFYFKGSFKQLRDAIVAKVTAGEKSGVSVPQWREPIEVALFNFNEVSGAAVESLETAANHNEAGARNTAIVYAVVLLFSIAAAVFGLVVVIHRVVRPMTRLTGVMQDVAGGDLAVEVPDTARQDEIGAMAKTLLVFKDSLARNAQMERDAQEARVVAEAQRRQSMHALADQFEAAVGSIVGGVSEASGTLYETARQMSDAAEKTSSQSTAVAAAAEQASTNVVMVASSAEELGASVDEISRQVSQSSQLSASAVAEASRTGEVMRDLSQAASRIGDVVQLINTIASQTNLLALNATIEAARAGDAGKGFAVVASEVKELATQTGKATEEIASQIGAIQSTTQEAVKVIEGVSQQIRQMSDVATGISAAVEEQGIATREIVRNVDQAASGTSTVTTHISDVARTAHETGTSAGQVLDASSTLTDQARRLEEEMRRFLDTVRAA</sequence>
<keyword evidence="6" id="KW-0472">Membrane</keyword>
<comment type="caution">
    <text evidence="10">The sequence shown here is derived from an EMBL/GenBank/DDBJ whole genome shotgun (WGS) entry which is preliminary data.</text>
</comment>
<dbReference type="InterPro" id="IPR004089">
    <property type="entry name" value="MCPsignal_dom"/>
</dbReference>
<proteinExistence type="inferred from homology"/>
<evidence type="ECO:0000256" key="6">
    <source>
        <dbReference type="SAM" id="Phobius"/>
    </source>
</evidence>
<dbReference type="PANTHER" id="PTHR32089">
    <property type="entry name" value="METHYL-ACCEPTING CHEMOTAXIS PROTEIN MCPB"/>
    <property type="match status" value="1"/>
</dbReference>
<dbReference type="GO" id="GO:0005886">
    <property type="term" value="C:plasma membrane"/>
    <property type="evidence" value="ECO:0007669"/>
    <property type="project" value="UniProtKB-SubCell"/>
</dbReference>
<keyword evidence="6" id="KW-1133">Transmembrane helix</keyword>
<dbReference type="SMART" id="SM00304">
    <property type="entry name" value="HAMP"/>
    <property type="match status" value="1"/>
</dbReference>
<dbReference type="Gene3D" id="1.10.287.950">
    <property type="entry name" value="Methyl-accepting chemotaxis protein"/>
    <property type="match status" value="1"/>
</dbReference>
<keyword evidence="3 5" id="KW-0807">Transducer</keyword>
<organism evidence="10 11">
    <name type="scientific">Azorhizobium oxalatiphilum</name>
    <dbReference type="NCBI Taxonomy" id="980631"/>
    <lineage>
        <taxon>Bacteria</taxon>
        <taxon>Pseudomonadati</taxon>
        <taxon>Pseudomonadota</taxon>
        <taxon>Alphaproteobacteria</taxon>
        <taxon>Hyphomicrobiales</taxon>
        <taxon>Xanthobacteraceae</taxon>
        <taxon>Azorhizobium</taxon>
    </lineage>
</organism>
<evidence type="ECO:0000256" key="5">
    <source>
        <dbReference type="PROSITE-ProRule" id="PRU00284"/>
    </source>
</evidence>
<dbReference type="PANTHER" id="PTHR32089:SF112">
    <property type="entry name" value="LYSOZYME-LIKE PROTEIN-RELATED"/>
    <property type="match status" value="1"/>
</dbReference>
<accession>A0A917CE69</accession>
<dbReference type="Proteomes" id="UP000606044">
    <property type="component" value="Unassembled WGS sequence"/>
</dbReference>